<keyword evidence="23" id="KW-0804">Transcription</keyword>
<name>H2YB33_CIOSA</name>
<dbReference type="GO" id="GO:0006397">
    <property type="term" value="P:mRNA processing"/>
    <property type="evidence" value="ECO:0007669"/>
    <property type="project" value="UniProtKB-KW"/>
</dbReference>
<feature type="compositionally biased region" description="Gly residues" evidence="32">
    <location>
        <begin position="1214"/>
        <end position="1231"/>
    </location>
</feature>
<evidence type="ECO:0000259" key="35">
    <source>
        <dbReference type="PROSITE" id="PS51194"/>
    </source>
</evidence>
<evidence type="ECO:0000256" key="21">
    <source>
        <dbReference type="ARBA" id="ARBA00023158"/>
    </source>
</evidence>
<evidence type="ECO:0000256" key="27">
    <source>
        <dbReference type="ARBA" id="ARBA00023242"/>
    </source>
</evidence>
<protein>
    <recommendedName>
        <fullName evidence="5">RNA helicase</fullName>
        <ecNumber evidence="5">3.6.4.13</ecNumber>
    </recommendedName>
    <alternativeName>
        <fullName evidence="28">DEAH box protein 9</fullName>
    </alternativeName>
    <alternativeName>
        <fullName evidence="29">Nuclear DNA helicase II</fullName>
    </alternativeName>
</protein>
<dbReference type="PROSITE" id="PS51194">
    <property type="entry name" value="HELICASE_CTER"/>
    <property type="match status" value="1"/>
</dbReference>
<evidence type="ECO:0000256" key="22">
    <source>
        <dbReference type="ARBA" id="ARBA00023159"/>
    </source>
</evidence>
<dbReference type="Pfam" id="PF00035">
    <property type="entry name" value="dsrm"/>
    <property type="match status" value="2"/>
</dbReference>
<accession>H2YB33</accession>
<dbReference type="Pfam" id="PF00270">
    <property type="entry name" value="DEAD"/>
    <property type="match status" value="1"/>
</dbReference>
<evidence type="ECO:0000256" key="31">
    <source>
        <dbReference type="PROSITE-ProRule" id="PRU00266"/>
    </source>
</evidence>
<dbReference type="FunFam" id="3.40.50.300:FF:000284">
    <property type="entry name" value="probable ATP-dependent RNA helicase YTHDC2"/>
    <property type="match status" value="1"/>
</dbReference>
<dbReference type="EC" id="3.6.4.13" evidence="5"/>
<dbReference type="GO" id="GO:0051028">
    <property type="term" value="P:mRNA transport"/>
    <property type="evidence" value="ECO:0007669"/>
    <property type="project" value="UniProtKB-KW"/>
</dbReference>
<keyword evidence="20" id="KW-0238">DNA-binding</keyword>
<evidence type="ECO:0000256" key="17">
    <source>
        <dbReference type="ARBA" id="ARBA00022845"/>
    </source>
</evidence>
<dbReference type="SUPFAM" id="SSF52540">
    <property type="entry name" value="P-loop containing nucleoside triphosphate hydrolases"/>
    <property type="match status" value="1"/>
</dbReference>
<feature type="domain" description="DRBM" evidence="33">
    <location>
        <begin position="3"/>
        <end position="71"/>
    </location>
</feature>
<dbReference type="PANTHER" id="PTHR18934">
    <property type="entry name" value="ATP-DEPENDENT RNA HELICASE"/>
    <property type="match status" value="1"/>
</dbReference>
<evidence type="ECO:0000256" key="3">
    <source>
        <dbReference type="ARBA" id="ARBA00004642"/>
    </source>
</evidence>
<dbReference type="Proteomes" id="UP000007875">
    <property type="component" value="Unassembled WGS sequence"/>
</dbReference>
<evidence type="ECO:0000259" key="34">
    <source>
        <dbReference type="PROSITE" id="PS51192"/>
    </source>
</evidence>
<keyword evidence="26" id="KW-0206">Cytoskeleton</keyword>
<evidence type="ECO:0000256" key="26">
    <source>
        <dbReference type="ARBA" id="ARBA00023212"/>
    </source>
</evidence>
<dbReference type="Pfam" id="PF00271">
    <property type="entry name" value="Helicase_C"/>
    <property type="match status" value="1"/>
</dbReference>
<dbReference type="GO" id="GO:0005813">
    <property type="term" value="C:centrosome"/>
    <property type="evidence" value="ECO:0007669"/>
    <property type="project" value="UniProtKB-SubCell"/>
</dbReference>
<dbReference type="GO" id="GO:0031047">
    <property type="term" value="P:regulatory ncRNA-mediated gene silencing"/>
    <property type="evidence" value="ECO:0007669"/>
    <property type="project" value="UniProtKB-KW"/>
</dbReference>
<evidence type="ECO:0000256" key="4">
    <source>
        <dbReference type="ARBA" id="ARBA00008792"/>
    </source>
</evidence>
<dbReference type="GO" id="GO:0003725">
    <property type="term" value="F:double-stranded RNA binding"/>
    <property type="evidence" value="ECO:0007669"/>
    <property type="project" value="InterPro"/>
</dbReference>
<keyword evidence="18 31" id="KW-0694">RNA-binding</keyword>
<dbReference type="SMART" id="SM00847">
    <property type="entry name" value="HA2"/>
    <property type="match status" value="1"/>
</dbReference>
<keyword evidence="11" id="KW-0677">Repeat</keyword>
<dbReference type="Pfam" id="PF04408">
    <property type="entry name" value="WHD_HA2"/>
    <property type="match status" value="1"/>
</dbReference>
<dbReference type="FunFam" id="3.30.160.20:FF:000028">
    <property type="entry name" value="ATP-dependent RNA helicase A"/>
    <property type="match status" value="1"/>
</dbReference>
<organism evidence="36 37">
    <name type="scientific">Ciona savignyi</name>
    <name type="common">Pacific transparent sea squirt</name>
    <dbReference type="NCBI Taxonomy" id="51511"/>
    <lineage>
        <taxon>Eukaryota</taxon>
        <taxon>Metazoa</taxon>
        <taxon>Chordata</taxon>
        <taxon>Tunicata</taxon>
        <taxon>Ascidiacea</taxon>
        <taxon>Phlebobranchia</taxon>
        <taxon>Cionidae</taxon>
        <taxon>Ciona</taxon>
    </lineage>
</organism>
<dbReference type="GO" id="GO:0050684">
    <property type="term" value="P:regulation of mRNA processing"/>
    <property type="evidence" value="ECO:0007669"/>
    <property type="project" value="TreeGrafter"/>
</dbReference>
<dbReference type="eggNOG" id="KOG0921">
    <property type="taxonomic scope" value="Eukaryota"/>
</dbReference>
<evidence type="ECO:0000256" key="1">
    <source>
        <dbReference type="ARBA" id="ARBA00004300"/>
    </source>
</evidence>
<keyword evidence="22" id="KW-0010">Activator</keyword>
<feature type="domain" description="Helicase ATP-binding" evidence="34">
    <location>
        <begin position="410"/>
        <end position="576"/>
    </location>
</feature>
<dbReference type="GeneTree" id="ENSGT00940000155924"/>
<dbReference type="GO" id="GO:0046872">
    <property type="term" value="F:metal ion binding"/>
    <property type="evidence" value="ECO:0007669"/>
    <property type="project" value="UniProtKB-KW"/>
</dbReference>
<evidence type="ECO:0000313" key="36">
    <source>
        <dbReference type="Ensembl" id="ENSCSAVP00000002531.1"/>
    </source>
</evidence>
<evidence type="ECO:0000256" key="8">
    <source>
        <dbReference type="ARBA" id="ARBA00022490"/>
    </source>
</evidence>
<dbReference type="Ensembl" id="ENSCSAVT00000002572.1">
    <property type="protein sequence ID" value="ENSCSAVP00000002531.1"/>
    <property type="gene ID" value="ENSCSAVG00000001493.1"/>
</dbReference>
<comment type="subcellular location">
    <subcellularLocation>
        <location evidence="1">Cytoplasm</location>
        <location evidence="1">Cytoskeleton</location>
        <location evidence="1">Microtubule organizing center</location>
        <location evidence="1">Centrosome</location>
    </subcellularLocation>
    <subcellularLocation>
        <location evidence="2">Nucleus</location>
        <location evidence="2">Nucleolus</location>
    </subcellularLocation>
    <subcellularLocation>
        <location evidence="3">Nucleus</location>
        <location evidence="3">Nucleoplasm</location>
    </subcellularLocation>
</comment>
<evidence type="ECO:0000256" key="5">
    <source>
        <dbReference type="ARBA" id="ARBA00012552"/>
    </source>
</evidence>
<evidence type="ECO:0000256" key="25">
    <source>
        <dbReference type="ARBA" id="ARBA00023211"/>
    </source>
</evidence>
<dbReference type="GO" id="GO:0005730">
    <property type="term" value="C:nucleolus"/>
    <property type="evidence" value="ECO:0007669"/>
    <property type="project" value="UniProtKB-SubCell"/>
</dbReference>
<dbReference type="GO" id="GO:0003677">
    <property type="term" value="F:DNA binding"/>
    <property type="evidence" value="ECO:0007669"/>
    <property type="project" value="UniProtKB-KW"/>
</dbReference>
<evidence type="ECO:0000256" key="6">
    <source>
        <dbReference type="ARBA" id="ARBA00022448"/>
    </source>
</evidence>
<dbReference type="SMART" id="SM00487">
    <property type="entry name" value="DEXDc"/>
    <property type="match status" value="1"/>
</dbReference>
<keyword evidence="8" id="KW-0963">Cytoplasm</keyword>
<comment type="catalytic activity">
    <reaction evidence="30">
        <text>ATP + H2O = ADP + phosphate + H(+)</text>
        <dbReference type="Rhea" id="RHEA:13065"/>
        <dbReference type="ChEBI" id="CHEBI:15377"/>
        <dbReference type="ChEBI" id="CHEBI:15378"/>
        <dbReference type="ChEBI" id="CHEBI:30616"/>
        <dbReference type="ChEBI" id="CHEBI:43474"/>
        <dbReference type="ChEBI" id="CHEBI:456216"/>
        <dbReference type="EC" id="3.6.4.13"/>
    </reaction>
</comment>
<evidence type="ECO:0000313" key="37">
    <source>
        <dbReference type="Proteomes" id="UP000007875"/>
    </source>
</evidence>
<evidence type="ECO:0000256" key="14">
    <source>
        <dbReference type="ARBA" id="ARBA00022806"/>
    </source>
</evidence>
<dbReference type="PANTHER" id="PTHR18934:SF119">
    <property type="entry name" value="ATP-DEPENDENT RNA HELICASE A"/>
    <property type="match status" value="1"/>
</dbReference>
<dbReference type="InterPro" id="IPR027417">
    <property type="entry name" value="P-loop_NTPase"/>
</dbReference>
<evidence type="ECO:0000256" key="12">
    <source>
        <dbReference type="ARBA" id="ARBA00022741"/>
    </source>
</evidence>
<dbReference type="Gene3D" id="3.30.160.20">
    <property type="match status" value="2"/>
</dbReference>
<evidence type="ECO:0000256" key="13">
    <source>
        <dbReference type="ARBA" id="ARBA00022801"/>
    </source>
</evidence>
<dbReference type="InterPro" id="IPR014720">
    <property type="entry name" value="dsRBD_dom"/>
</dbReference>
<dbReference type="CDD" id="cd19854">
    <property type="entry name" value="DSRM_DHX9_rpt1"/>
    <property type="match status" value="1"/>
</dbReference>
<dbReference type="Pfam" id="PF07717">
    <property type="entry name" value="OB_NTP_bind"/>
    <property type="match status" value="1"/>
</dbReference>
<feature type="domain" description="Helicase C-terminal" evidence="35">
    <location>
        <begin position="653"/>
        <end position="826"/>
    </location>
</feature>
<dbReference type="OMA" id="ANWNTWH"/>
<dbReference type="SUPFAM" id="SSF54768">
    <property type="entry name" value="dsRNA-binding domain-like"/>
    <property type="match status" value="2"/>
</dbReference>
<dbReference type="GO" id="GO:1990904">
    <property type="term" value="C:ribonucleoprotein complex"/>
    <property type="evidence" value="ECO:0007669"/>
    <property type="project" value="TreeGrafter"/>
</dbReference>
<dbReference type="InterPro" id="IPR044446">
    <property type="entry name" value="DHX9_DSRM_2"/>
</dbReference>
<dbReference type="FunFam" id="3.30.160.20:FF:000026">
    <property type="entry name" value="ATP-dependent RNA helicase A"/>
    <property type="match status" value="1"/>
</dbReference>
<dbReference type="Gene3D" id="1.20.120.1080">
    <property type="match status" value="1"/>
</dbReference>
<evidence type="ECO:0000256" key="29">
    <source>
        <dbReference type="ARBA" id="ARBA00033216"/>
    </source>
</evidence>
<dbReference type="FunFam" id="1.20.120.1080:FF:000006">
    <property type="entry name" value="ATP-dependent RNA helicase A protein"/>
    <property type="match status" value="1"/>
</dbReference>
<evidence type="ECO:0000256" key="2">
    <source>
        <dbReference type="ARBA" id="ARBA00004604"/>
    </source>
</evidence>
<keyword evidence="6" id="KW-0813">Transport</keyword>
<dbReference type="InterPro" id="IPR048333">
    <property type="entry name" value="HA2_WH"/>
</dbReference>
<keyword evidence="10" id="KW-0479">Metal-binding</keyword>
<dbReference type="CDD" id="cd19855">
    <property type="entry name" value="DSRM_DHX9_rpt2"/>
    <property type="match status" value="1"/>
</dbReference>
<evidence type="ECO:0000256" key="23">
    <source>
        <dbReference type="ARBA" id="ARBA00023163"/>
    </source>
</evidence>
<dbReference type="GO" id="GO:0006417">
    <property type="term" value="P:regulation of translation"/>
    <property type="evidence" value="ECO:0007669"/>
    <property type="project" value="UniProtKB-KW"/>
</dbReference>
<keyword evidence="15" id="KW-0509">mRNA transport</keyword>
<dbReference type="GO" id="GO:0005524">
    <property type="term" value="F:ATP binding"/>
    <property type="evidence" value="ECO:0007669"/>
    <property type="project" value="UniProtKB-KW"/>
</dbReference>
<dbReference type="GO" id="GO:0008380">
    <property type="term" value="P:RNA splicing"/>
    <property type="evidence" value="ECO:0007669"/>
    <property type="project" value="UniProtKB-KW"/>
</dbReference>
<keyword evidence="14" id="KW-0347">Helicase</keyword>
<dbReference type="InterPro" id="IPR001650">
    <property type="entry name" value="Helicase_C-like"/>
</dbReference>
<keyword evidence="24" id="KW-0508">mRNA splicing</keyword>
<evidence type="ECO:0000256" key="19">
    <source>
        <dbReference type="ARBA" id="ARBA00023015"/>
    </source>
</evidence>
<dbReference type="PROSITE" id="PS00690">
    <property type="entry name" value="DEAH_ATP_HELICASE"/>
    <property type="match status" value="1"/>
</dbReference>
<evidence type="ECO:0000256" key="32">
    <source>
        <dbReference type="SAM" id="MobiDB-lite"/>
    </source>
</evidence>
<evidence type="ECO:0000259" key="33">
    <source>
        <dbReference type="PROSITE" id="PS50137"/>
    </source>
</evidence>
<dbReference type="InterPro" id="IPR044445">
    <property type="entry name" value="DHX9_DSRM_1"/>
</dbReference>
<keyword evidence="7" id="KW-0806">Transcription termination</keyword>
<dbReference type="InParanoid" id="H2YB33"/>
<evidence type="ECO:0000256" key="15">
    <source>
        <dbReference type="ARBA" id="ARBA00022816"/>
    </source>
</evidence>
<keyword evidence="12" id="KW-0547">Nucleotide-binding</keyword>
<dbReference type="STRING" id="51511.ENSCSAVP00000002531"/>
<feature type="region of interest" description="Disordered" evidence="32">
    <location>
        <begin position="1183"/>
        <end position="1231"/>
    </location>
</feature>
<reference evidence="36" key="3">
    <citation type="submission" date="2025-09" db="UniProtKB">
        <authorList>
            <consortium name="Ensembl"/>
        </authorList>
    </citation>
    <scope>IDENTIFICATION</scope>
</reference>
<dbReference type="GO" id="GO:0005654">
    <property type="term" value="C:nucleoplasm"/>
    <property type="evidence" value="ECO:0007669"/>
    <property type="project" value="UniProtKB-SubCell"/>
</dbReference>
<keyword evidence="17" id="KW-0810">Translation regulation</keyword>
<reference evidence="37" key="1">
    <citation type="submission" date="2003-08" db="EMBL/GenBank/DDBJ databases">
        <authorList>
            <person name="Birren B."/>
            <person name="Nusbaum C."/>
            <person name="Abebe A."/>
            <person name="Abouelleil A."/>
            <person name="Adekoya E."/>
            <person name="Ait-zahra M."/>
            <person name="Allen N."/>
            <person name="Allen T."/>
            <person name="An P."/>
            <person name="Anderson M."/>
            <person name="Anderson S."/>
            <person name="Arachchi H."/>
            <person name="Armbruster J."/>
            <person name="Bachantsang P."/>
            <person name="Baldwin J."/>
            <person name="Barry A."/>
            <person name="Bayul T."/>
            <person name="Blitshsteyn B."/>
            <person name="Bloom T."/>
            <person name="Blye J."/>
            <person name="Boguslavskiy L."/>
            <person name="Borowsky M."/>
            <person name="Boukhgalter B."/>
            <person name="Brunache A."/>
            <person name="Butler J."/>
            <person name="Calixte N."/>
            <person name="Calvo S."/>
            <person name="Camarata J."/>
            <person name="Campo K."/>
            <person name="Chang J."/>
            <person name="Cheshatsang Y."/>
            <person name="Citroen M."/>
            <person name="Collymore A."/>
            <person name="Considine T."/>
            <person name="Cook A."/>
            <person name="Cooke P."/>
            <person name="Corum B."/>
            <person name="Cuomo C."/>
            <person name="David R."/>
            <person name="Dawoe T."/>
            <person name="Degray S."/>
            <person name="Dodge S."/>
            <person name="Dooley K."/>
            <person name="Dorje P."/>
            <person name="Dorjee K."/>
            <person name="Dorris L."/>
            <person name="Duffey N."/>
            <person name="Dupes A."/>
            <person name="Elkins T."/>
            <person name="Engels R."/>
            <person name="Erickson J."/>
            <person name="Farina A."/>
            <person name="Faro S."/>
            <person name="Ferreira P."/>
            <person name="Fischer H."/>
            <person name="Fitzgerald M."/>
            <person name="Foley K."/>
            <person name="Gage D."/>
            <person name="Galagan J."/>
            <person name="Gearin G."/>
            <person name="Gnerre S."/>
            <person name="Gnirke A."/>
            <person name="Goyette A."/>
            <person name="Graham J."/>
            <person name="Grandbois E."/>
            <person name="Gyaltsen K."/>
            <person name="Hafez N."/>
            <person name="Hagopian D."/>
            <person name="Hagos B."/>
            <person name="Hall J."/>
            <person name="Hatcher B."/>
            <person name="Heller A."/>
            <person name="Higgins H."/>
            <person name="Honan T."/>
            <person name="Horn A."/>
            <person name="Houde N."/>
            <person name="Hughes L."/>
            <person name="Hulme W."/>
            <person name="Husby E."/>
            <person name="Iliev I."/>
            <person name="Jaffe D."/>
            <person name="Jones C."/>
            <person name="Kamal M."/>
            <person name="Kamat A."/>
            <person name="Kamvysselis M."/>
            <person name="Karlsson E."/>
            <person name="Kells C."/>
            <person name="Kieu A."/>
            <person name="Kisner P."/>
            <person name="Kodira C."/>
            <person name="Kulbokas E."/>
            <person name="Labutti K."/>
            <person name="Lama D."/>
            <person name="Landers T."/>
            <person name="Leger J."/>
            <person name="Levine S."/>
            <person name="Lewis D."/>
            <person name="Lewis T."/>
            <person name="Lindblad-toh K."/>
            <person name="Liu X."/>
            <person name="Lokyitsang T."/>
            <person name="Lokyitsang Y."/>
            <person name="Lucien O."/>
            <person name="Lui A."/>
            <person name="Ma L.J."/>
            <person name="Mabbitt R."/>
            <person name="Macdonald J."/>
            <person name="Maclean C."/>
            <person name="Major J."/>
            <person name="Manning J."/>
            <person name="Marabella R."/>
            <person name="Maru K."/>
            <person name="Matthews C."/>
            <person name="Mauceli E."/>
            <person name="Mccarthy M."/>
            <person name="Mcdonough S."/>
            <person name="Mcghee T."/>
            <person name="Meldrim J."/>
            <person name="Meneus L."/>
            <person name="Mesirov J."/>
            <person name="Mihalev A."/>
            <person name="Mihova T."/>
            <person name="Mikkelsen T."/>
            <person name="Mlenga V."/>
            <person name="Moru K."/>
            <person name="Mozes J."/>
            <person name="Mulrain L."/>
            <person name="Munson G."/>
            <person name="Naylor J."/>
            <person name="Newes C."/>
            <person name="Nguyen C."/>
            <person name="Nguyen N."/>
            <person name="Nguyen T."/>
            <person name="Nicol R."/>
            <person name="Nielsen C."/>
            <person name="Nizzari M."/>
            <person name="Norbu C."/>
            <person name="Norbu N."/>
            <person name="O'donnell P."/>
            <person name="Okoawo O."/>
            <person name="O'leary S."/>
            <person name="Omotosho B."/>
            <person name="O'neill K."/>
            <person name="Osman S."/>
            <person name="Parker S."/>
            <person name="Perrin D."/>
            <person name="Phunkhang P."/>
            <person name="Piqani B."/>
            <person name="Purcell S."/>
            <person name="Rachupka T."/>
            <person name="Ramasamy U."/>
            <person name="Rameau R."/>
            <person name="Ray V."/>
            <person name="Raymond C."/>
            <person name="Retta R."/>
            <person name="Richardson S."/>
            <person name="Rise C."/>
            <person name="Rodriguez J."/>
            <person name="Rogers J."/>
            <person name="Rogov P."/>
            <person name="Rutman M."/>
            <person name="Schupbach R."/>
            <person name="Seaman C."/>
            <person name="Settipalli S."/>
            <person name="Sharpe T."/>
            <person name="Sheridan J."/>
            <person name="Sherpa N."/>
            <person name="Shi J."/>
            <person name="Smirnov S."/>
            <person name="Smith C."/>
            <person name="Sougnez C."/>
            <person name="Spencer B."/>
            <person name="Stalker J."/>
            <person name="Stange-thomann N."/>
            <person name="Stavropoulos S."/>
            <person name="Stetson K."/>
            <person name="Stone C."/>
            <person name="Stone S."/>
            <person name="Stubbs M."/>
            <person name="Talamas J."/>
            <person name="Tchuinga P."/>
            <person name="Tenzing P."/>
            <person name="Tesfaye S."/>
            <person name="Theodore J."/>
            <person name="Thoulutsang Y."/>
            <person name="Topham K."/>
            <person name="Towey S."/>
            <person name="Tsamla T."/>
            <person name="Tsomo N."/>
            <person name="Vallee D."/>
            <person name="Vassiliev H."/>
            <person name="Venkataraman V."/>
            <person name="Vinson J."/>
            <person name="Vo A."/>
            <person name="Wade C."/>
            <person name="Wang S."/>
            <person name="Wangchuk T."/>
            <person name="Wangdi T."/>
            <person name="Whittaker C."/>
            <person name="Wilkinson J."/>
            <person name="Wu Y."/>
            <person name="Wyman D."/>
            <person name="Yadav S."/>
            <person name="Yang S."/>
            <person name="Yang X."/>
            <person name="Yeager S."/>
            <person name="Yee E."/>
            <person name="Young G."/>
            <person name="Zainoun J."/>
            <person name="Zembeck L."/>
            <person name="Zimmer A."/>
            <person name="Zody M."/>
            <person name="Lander E."/>
        </authorList>
    </citation>
    <scope>NUCLEOTIDE SEQUENCE [LARGE SCALE GENOMIC DNA]</scope>
</reference>
<keyword evidence="19" id="KW-0805">Transcription regulation</keyword>
<dbReference type="GO" id="GO:0006353">
    <property type="term" value="P:DNA-templated transcription termination"/>
    <property type="evidence" value="ECO:0007669"/>
    <property type="project" value="UniProtKB-KW"/>
</dbReference>
<evidence type="ECO:0000256" key="30">
    <source>
        <dbReference type="ARBA" id="ARBA00047984"/>
    </source>
</evidence>
<dbReference type="FunFam" id="3.40.50.300:FF:000677">
    <property type="entry name" value="ATP-dependent RNA helicase A"/>
    <property type="match status" value="1"/>
</dbReference>
<dbReference type="PROSITE" id="PS50137">
    <property type="entry name" value="DS_RBD"/>
    <property type="match status" value="2"/>
</dbReference>
<dbReference type="GO" id="GO:0016887">
    <property type="term" value="F:ATP hydrolysis activity"/>
    <property type="evidence" value="ECO:0007669"/>
    <property type="project" value="TreeGrafter"/>
</dbReference>
<dbReference type="InterPro" id="IPR014001">
    <property type="entry name" value="Helicase_ATP-bd"/>
</dbReference>
<evidence type="ECO:0000256" key="24">
    <source>
        <dbReference type="ARBA" id="ARBA00023187"/>
    </source>
</evidence>
<dbReference type="PROSITE" id="PS51192">
    <property type="entry name" value="HELICASE_ATP_BIND_1"/>
    <property type="match status" value="1"/>
</dbReference>
<keyword evidence="37" id="KW-1185">Reference proteome</keyword>
<keyword evidence="13" id="KW-0378">Hydrolase</keyword>
<comment type="similarity">
    <text evidence="4">Belongs to the DEAD box helicase family. DEAH subfamily.</text>
</comment>
<dbReference type="GO" id="GO:0003724">
    <property type="term" value="F:RNA helicase activity"/>
    <property type="evidence" value="ECO:0007669"/>
    <property type="project" value="UniProtKB-EC"/>
</dbReference>
<dbReference type="InterPro" id="IPR011545">
    <property type="entry name" value="DEAD/DEAH_box_helicase_dom"/>
</dbReference>
<evidence type="ECO:0000256" key="7">
    <source>
        <dbReference type="ARBA" id="ARBA00022472"/>
    </source>
</evidence>
<evidence type="ECO:0000256" key="18">
    <source>
        <dbReference type="ARBA" id="ARBA00022884"/>
    </source>
</evidence>
<feature type="domain" description="DRBM" evidence="33">
    <location>
        <begin position="192"/>
        <end position="264"/>
    </location>
</feature>
<evidence type="ECO:0000256" key="11">
    <source>
        <dbReference type="ARBA" id="ARBA00022737"/>
    </source>
</evidence>
<proteinExistence type="inferred from homology"/>
<evidence type="ECO:0000256" key="9">
    <source>
        <dbReference type="ARBA" id="ARBA00022664"/>
    </source>
</evidence>
<evidence type="ECO:0000256" key="20">
    <source>
        <dbReference type="ARBA" id="ARBA00023125"/>
    </source>
</evidence>
<evidence type="ECO:0000256" key="28">
    <source>
        <dbReference type="ARBA" id="ARBA00031576"/>
    </source>
</evidence>
<keyword evidence="9" id="KW-0507">mRNA processing</keyword>
<feature type="compositionally biased region" description="Low complexity" evidence="32">
    <location>
        <begin position="1202"/>
        <end position="1213"/>
    </location>
</feature>
<evidence type="ECO:0000256" key="16">
    <source>
        <dbReference type="ARBA" id="ARBA00022840"/>
    </source>
</evidence>
<dbReference type="Gene3D" id="3.40.50.300">
    <property type="entry name" value="P-loop containing nucleotide triphosphate hydrolases"/>
    <property type="match status" value="2"/>
</dbReference>
<dbReference type="InterPro" id="IPR002464">
    <property type="entry name" value="DNA/RNA_helicase_DEAH_CS"/>
</dbReference>
<dbReference type="AlphaFoldDB" id="H2YB33"/>
<keyword evidence="25" id="KW-0464">Manganese</keyword>
<keyword evidence="16" id="KW-0067">ATP-binding</keyword>
<keyword evidence="27" id="KW-0539">Nucleus</keyword>
<dbReference type="SMART" id="SM00358">
    <property type="entry name" value="DSRM"/>
    <property type="match status" value="2"/>
</dbReference>
<evidence type="ECO:0000256" key="10">
    <source>
        <dbReference type="ARBA" id="ARBA00022723"/>
    </source>
</evidence>
<keyword evidence="21" id="KW-0943">RNA-mediated gene silencing</keyword>
<dbReference type="GO" id="GO:0045944">
    <property type="term" value="P:positive regulation of transcription by RNA polymerase II"/>
    <property type="evidence" value="ECO:0007669"/>
    <property type="project" value="TreeGrafter"/>
</dbReference>
<dbReference type="InterPro" id="IPR007502">
    <property type="entry name" value="Helicase-assoc_dom"/>
</dbReference>
<dbReference type="CDD" id="cd18791">
    <property type="entry name" value="SF2_C_RHA"/>
    <property type="match status" value="1"/>
</dbReference>
<dbReference type="InterPro" id="IPR011709">
    <property type="entry name" value="DEAD-box_helicase_OB_fold"/>
</dbReference>
<dbReference type="SMART" id="SM00490">
    <property type="entry name" value="HELICc"/>
    <property type="match status" value="1"/>
</dbReference>
<sequence>MAEIKSFLYAWLGKQKMTPLYDIQPSGSKARPKFMCEVRVDGIPYVGIGNSTNKKDAQANAAYDFANYLVRAGKIESHELPSKIMPSSMPPMPSSMPPMTTQLNSGMGGELPSGVLPPHLQIKQEEFENARYASGNGNQVTDFSFERAGPSVRGGALHDYYDRKRKLEEEETFASEEIDLNSKLHGNWTVENAKGRLHQYFQQNKINPEYKYSQVGPDHNRSYIAELTVYVKKLGRSLHAREHGSNKKNASQSCALSLIRQLYHLNVIEPYTGATKNKVSDEAEPYPVNIDPQIEQQLSDLLENLKIPAVCPPETCPTPFNLVIPKPQVAATGDVRCVAGVIPWSPPQVNWNPWTSCNIDEGPLANCSDEQISSDLLNSHIFAMENNSRLKQMIEERNALPIIDYKEQLLQLVRDNNVVVVRGQTGSGKTTQVPQYILDSYVESNHASKCNIIVTQPRRISAVSVAERVADERGEELGNSTGYSVRFESVLPRPHAGILFCTVGVLLRKLTNGLRGVSHVIVDEIHERDINTDFLLVVLRDIVVTFPGIRVILMSATVETSMFTEYFNNCPVLEVHGRTHPVQEYFMEDCIEMLKFVPPPRTQRQRKDKKNDEEDLIGADDKENMNLKVGDMYSLQTKQSMSQISERETSFELVEAILKYIGELGVPGAVLVFLPGWNLIFSLMKHLEQHPMFGGPAYKILPLHSQIPREDQHKVFNPAPPGVTKIILSTNIAETSITINDVVYVIDSCKVKMKMFTSHNNMTNYATVWASQSNLEQRKGRAGRVRPGFCFFLCSKARHESMEAHLTPEILRTALHEIALSIKLLRLGSIGEFLSKALEPPPLDAVIEAEHLLRQINALDRNNELTKLGRILAKMPLEPRLGKMIILGCSFLIGDAMCIMAAASCFPEPFEMFGKRLSWKHRAFAGERFSDHVALLTCFNAWEYARMSGEDSEVRFCEMKQVSMPTLRMTWEAKNQLKQILINEGFPEECLASQRFNNCGPDTKLDVAISLLCIGLYPNICIYKEKRKVICESRAALIHKSSVNCPFGNKDCLFPSPFFIFGEKIRTRAVSAKLISMINPLQFLMFTPCSTFAHDGLVKVDEWIPLQMKFQTAANVVALRTAISNLIVRTTSEPEFILEPPPEDQQLLEVISRLSNINAAEILCFFSSFRGEGPPPPKFFRGGGHFNRNGGNDFRGRGGYHRGYSPRGRSYGRGSYGGFRGGRGGGGYNRG</sequence>
<dbReference type="GO" id="GO:0043138">
    <property type="term" value="F:3'-5' DNA helicase activity"/>
    <property type="evidence" value="ECO:0007669"/>
    <property type="project" value="TreeGrafter"/>
</dbReference>
<reference evidence="36" key="2">
    <citation type="submission" date="2025-08" db="UniProtKB">
        <authorList>
            <consortium name="Ensembl"/>
        </authorList>
    </citation>
    <scope>IDENTIFICATION</scope>
</reference>